<evidence type="ECO:0000313" key="3">
    <source>
        <dbReference type="Proteomes" id="UP001365542"/>
    </source>
</evidence>
<dbReference type="SUPFAM" id="SSF81383">
    <property type="entry name" value="F-box domain"/>
    <property type="match status" value="1"/>
</dbReference>
<accession>A0AAV9XP51</accession>
<reference evidence="2 3" key="1">
    <citation type="submission" date="2019-10" db="EMBL/GenBank/DDBJ databases">
        <authorList>
            <person name="Palmer J.M."/>
        </authorList>
    </citation>
    <scope>NUCLEOTIDE SEQUENCE [LARGE SCALE GENOMIC DNA]</scope>
    <source>
        <strain evidence="2 3">TWF694</strain>
    </source>
</reference>
<evidence type="ECO:0000313" key="2">
    <source>
        <dbReference type="EMBL" id="KAK6541533.1"/>
    </source>
</evidence>
<keyword evidence="3" id="KW-1185">Reference proteome</keyword>
<comment type="caution">
    <text evidence="2">The sequence shown here is derived from an EMBL/GenBank/DDBJ whole genome shotgun (WGS) entry which is preliminary data.</text>
</comment>
<dbReference type="Proteomes" id="UP001365542">
    <property type="component" value="Unassembled WGS sequence"/>
</dbReference>
<dbReference type="InterPro" id="IPR001810">
    <property type="entry name" value="F-box_dom"/>
</dbReference>
<proteinExistence type="predicted"/>
<sequence length="433" mass="49857">MASLATLPVEMQLEIASLLTPPDIRSLSGCSKRLRQVLFSSAFEFVKVSLRSLKELRDNTRFHHICGAVRRLCFFHHKNWHASEYKYVSELGRFINVTTLEINYILETMNWFNRDSKNDMIIVERRKFLAVFSALKACSFFNNVKHLELNSYTLGDEWIEQTDWKQELTETEILGPSIEDIGSYWSNTLEFTPETAVIDFTAEQSFSIDVLPLKTSNEKPSTKYSFSNATAASLKRLRLITGNWLFLSSRWGSMGQPRSPFTTYENMIDLDVTIKDFCGWELTAICDRCWNLERLRISKSDPSPELSYREETLHQIAIEMKNLRWISLPAGIVRPDEEISVDKLQKVVEWWARNGLGILEAAEFRQSVFHSEDLVAGWKISQGTLTRVYEDIHPPRLIPGCIPIRENIGGILGSKPDPILPIIPIDQTENLEW</sequence>
<evidence type="ECO:0000259" key="1">
    <source>
        <dbReference type="PROSITE" id="PS50181"/>
    </source>
</evidence>
<gene>
    <name evidence="2" type="ORF">TWF694_007340</name>
</gene>
<dbReference type="PROSITE" id="PS50181">
    <property type="entry name" value="FBOX"/>
    <property type="match status" value="1"/>
</dbReference>
<dbReference type="Pfam" id="PF00646">
    <property type="entry name" value="F-box"/>
    <property type="match status" value="1"/>
</dbReference>
<dbReference type="SMART" id="SM00256">
    <property type="entry name" value="FBOX"/>
    <property type="match status" value="1"/>
</dbReference>
<dbReference type="EMBL" id="JAVHJO010000003">
    <property type="protein sequence ID" value="KAK6541533.1"/>
    <property type="molecule type" value="Genomic_DNA"/>
</dbReference>
<protein>
    <recommendedName>
        <fullName evidence="1">F-box domain-containing protein</fullName>
    </recommendedName>
</protein>
<organism evidence="2 3">
    <name type="scientific">Orbilia ellipsospora</name>
    <dbReference type="NCBI Taxonomy" id="2528407"/>
    <lineage>
        <taxon>Eukaryota</taxon>
        <taxon>Fungi</taxon>
        <taxon>Dikarya</taxon>
        <taxon>Ascomycota</taxon>
        <taxon>Pezizomycotina</taxon>
        <taxon>Orbiliomycetes</taxon>
        <taxon>Orbiliales</taxon>
        <taxon>Orbiliaceae</taxon>
        <taxon>Orbilia</taxon>
    </lineage>
</organism>
<name>A0AAV9XP51_9PEZI</name>
<feature type="domain" description="F-box" evidence="1">
    <location>
        <begin position="1"/>
        <end position="48"/>
    </location>
</feature>
<dbReference type="InterPro" id="IPR036047">
    <property type="entry name" value="F-box-like_dom_sf"/>
</dbReference>
<dbReference type="AlphaFoldDB" id="A0AAV9XP51"/>